<keyword evidence="2" id="KW-0328">Glycosyltransferase</keyword>
<dbReference type="EMBL" id="JAZHOG010000007">
    <property type="protein sequence ID" value="MEJ8568215.1"/>
    <property type="molecule type" value="Genomic_DNA"/>
</dbReference>
<comment type="caution">
    <text evidence="2">The sequence shown here is derived from an EMBL/GenBank/DDBJ whole genome shotgun (WGS) entry which is preliminary data.</text>
</comment>
<dbReference type="PANTHER" id="PTHR46401:SF2">
    <property type="entry name" value="GLYCOSYLTRANSFERASE WBBK-RELATED"/>
    <property type="match status" value="1"/>
</dbReference>
<keyword evidence="1 2" id="KW-0808">Transferase</keyword>
<proteinExistence type="predicted"/>
<dbReference type="EC" id="2.4.-.-" evidence="2"/>
<accession>A0AAW9RH76</accession>
<evidence type="ECO:0000256" key="1">
    <source>
        <dbReference type="ARBA" id="ARBA00022679"/>
    </source>
</evidence>
<dbReference type="Pfam" id="PF13692">
    <property type="entry name" value="Glyco_trans_1_4"/>
    <property type="match status" value="1"/>
</dbReference>
<dbReference type="RefSeq" id="WP_354695538.1">
    <property type="nucleotide sequence ID" value="NZ_JAZHOG010000007.1"/>
</dbReference>
<dbReference type="SUPFAM" id="SSF53756">
    <property type="entry name" value="UDP-Glycosyltransferase/glycogen phosphorylase"/>
    <property type="match status" value="1"/>
</dbReference>
<name>A0AAW9RH76_9GAMM</name>
<keyword evidence="3" id="KW-1185">Reference proteome</keyword>
<dbReference type="Proteomes" id="UP001359886">
    <property type="component" value="Unassembled WGS sequence"/>
</dbReference>
<evidence type="ECO:0000313" key="2">
    <source>
        <dbReference type="EMBL" id="MEJ8568215.1"/>
    </source>
</evidence>
<dbReference type="AlphaFoldDB" id="A0AAW9RH76"/>
<gene>
    <name evidence="2" type="ORF">V3330_11315</name>
</gene>
<reference evidence="2 3" key="1">
    <citation type="submission" date="2024-02" db="EMBL/GenBank/DDBJ databases">
        <title>A novel Wenzhouxiangellaceae bacterium, isolated from coastal sediments.</title>
        <authorList>
            <person name="Du Z.-J."/>
            <person name="Ye Y.-Q."/>
            <person name="Zhang X.-Y."/>
        </authorList>
    </citation>
    <scope>NUCLEOTIDE SEQUENCE [LARGE SCALE GENOMIC DNA]</scope>
    <source>
        <strain evidence="2 3">CH-27</strain>
    </source>
</reference>
<sequence>MSRSAKLLIVRETFGHMGDHSGYDFLCKHLQSAQLNPEFIWLKASWLTRLSTPILRILRKLGVVNSPWFKGHNLRAEIELIFRSRKSPATVHILYGENNLGLLSNKMIKGQRKLVVSIHQPASWWKERIRDLGGMFDSVDALIVLSSAEREYFSTLTSAKVHFVPHGIDTNFYTPACRELSERNRELETISCIFVGQWLRDFYTLHEVMRAISQRHLPIRFDIVVPRHPDMDPEILSLIERIERYPFVSSHQHLTDEQLLVLYQGANVLVLPLTESTANNSILEGLACGLPIITTWTSGVRDYVDESCAMVLEQGDANGIVNAIMALGDNPARQEEMGREARKRAVSLFSWERVSQQIAAIYCDLNQQRPGTDQHEKAAHN</sequence>
<dbReference type="PANTHER" id="PTHR46401">
    <property type="entry name" value="GLYCOSYLTRANSFERASE WBBK-RELATED"/>
    <property type="match status" value="1"/>
</dbReference>
<dbReference type="GO" id="GO:0016757">
    <property type="term" value="F:glycosyltransferase activity"/>
    <property type="evidence" value="ECO:0007669"/>
    <property type="project" value="UniProtKB-KW"/>
</dbReference>
<organism evidence="2 3">
    <name type="scientific">Elongatibacter sediminis</name>
    <dbReference type="NCBI Taxonomy" id="3119006"/>
    <lineage>
        <taxon>Bacteria</taxon>
        <taxon>Pseudomonadati</taxon>
        <taxon>Pseudomonadota</taxon>
        <taxon>Gammaproteobacteria</taxon>
        <taxon>Chromatiales</taxon>
        <taxon>Wenzhouxiangellaceae</taxon>
        <taxon>Elongatibacter</taxon>
    </lineage>
</organism>
<protein>
    <submittedName>
        <fullName evidence="2">Glycosyltransferase family 4 protein</fullName>
        <ecNumber evidence="2">2.4.-.-</ecNumber>
    </submittedName>
</protein>
<dbReference type="CDD" id="cd03801">
    <property type="entry name" value="GT4_PimA-like"/>
    <property type="match status" value="1"/>
</dbReference>
<dbReference type="GO" id="GO:0009103">
    <property type="term" value="P:lipopolysaccharide biosynthetic process"/>
    <property type="evidence" value="ECO:0007669"/>
    <property type="project" value="TreeGrafter"/>
</dbReference>
<dbReference type="Gene3D" id="3.40.50.2000">
    <property type="entry name" value="Glycogen Phosphorylase B"/>
    <property type="match status" value="2"/>
</dbReference>
<evidence type="ECO:0000313" key="3">
    <source>
        <dbReference type="Proteomes" id="UP001359886"/>
    </source>
</evidence>